<dbReference type="EMBL" id="JBHIRY010000032">
    <property type="protein sequence ID" value="MFB5763241.1"/>
    <property type="molecule type" value="Genomic_DNA"/>
</dbReference>
<dbReference type="RefSeq" id="WP_375522294.1">
    <property type="nucleotide sequence ID" value="NZ_JBHIRY010000032.1"/>
</dbReference>
<sequence>MIKQDLINNGYSEEYFAAEIPERKKELAEALMNVVKESEEPW</sequence>
<evidence type="ECO:0000313" key="1">
    <source>
        <dbReference type="EMBL" id="MFB5763241.1"/>
    </source>
</evidence>
<evidence type="ECO:0000313" key="2">
    <source>
        <dbReference type="Proteomes" id="UP001580430"/>
    </source>
</evidence>
<name>A0ABV5C727_9BACL</name>
<dbReference type="Proteomes" id="UP001580430">
    <property type="component" value="Unassembled WGS sequence"/>
</dbReference>
<keyword evidence="2" id="KW-1185">Reference proteome</keyword>
<protein>
    <submittedName>
        <fullName evidence="1">Uncharacterized protein</fullName>
    </submittedName>
</protein>
<reference evidence="1 2" key="1">
    <citation type="submission" date="2024-09" db="EMBL/GenBank/DDBJ databases">
        <title>Paenibacillus zeirhizospherea sp. nov., isolated from surface of the maize (Zea mays) roots in a horticulture field, Hungary.</title>
        <authorList>
            <person name="Marton D."/>
            <person name="Farkas M."/>
            <person name="Bedics A."/>
            <person name="Toth E."/>
            <person name="Tancsics A."/>
            <person name="Boka K."/>
            <person name="Marati G."/>
            <person name="Kriszt B."/>
            <person name="Cserhati M."/>
        </authorList>
    </citation>
    <scope>NUCLEOTIDE SEQUENCE [LARGE SCALE GENOMIC DNA]</scope>
    <source>
        <strain evidence="1 2">JCM 18446</strain>
    </source>
</reference>
<proteinExistence type="predicted"/>
<organism evidence="1 2">
    <name type="scientific">Paenibacillus medicaginis</name>
    <dbReference type="NCBI Taxonomy" id="1470560"/>
    <lineage>
        <taxon>Bacteria</taxon>
        <taxon>Bacillati</taxon>
        <taxon>Bacillota</taxon>
        <taxon>Bacilli</taxon>
        <taxon>Bacillales</taxon>
        <taxon>Paenibacillaceae</taxon>
        <taxon>Paenibacillus</taxon>
    </lineage>
</organism>
<accession>A0ABV5C727</accession>
<comment type="caution">
    <text evidence="1">The sequence shown here is derived from an EMBL/GenBank/DDBJ whole genome shotgun (WGS) entry which is preliminary data.</text>
</comment>
<gene>
    <name evidence="1" type="ORF">ACE5LO_22960</name>
</gene>